<accession>A0A0G3BTD6</accession>
<dbReference type="OrthoDB" id="6009779at2"/>
<name>A0A0G3BTD6_9BURK</name>
<sequence length="160" mass="17765">MGDAVKPKGSARQAVTVEGAGSPRQHSTGVQSVTFVPLTIRRRHIRKVLTPPPGEGGAPAQPTFDLSMIKVLGKAFYWQRLLDSGEVQTTKELARQLKLDPGWIAEVLRLTLLAPDIVEAIFEGKQPRHLHLHLLRGREDLLPREWGRQRAVLGFATVTR</sequence>
<feature type="region of interest" description="Disordered" evidence="1">
    <location>
        <begin position="1"/>
        <end position="29"/>
    </location>
</feature>
<dbReference type="SUPFAM" id="SSF109709">
    <property type="entry name" value="KorB DNA-binding domain-like"/>
    <property type="match status" value="1"/>
</dbReference>
<dbReference type="Gene3D" id="1.10.10.2830">
    <property type="match status" value="1"/>
</dbReference>
<evidence type="ECO:0000256" key="1">
    <source>
        <dbReference type="SAM" id="MobiDB-lite"/>
    </source>
</evidence>
<dbReference type="AlphaFoldDB" id="A0A0G3BTD6"/>
<reference evidence="2 3" key="1">
    <citation type="submission" date="2015-05" db="EMBL/GenBank/DDBJ databases">
        <authorList>
            <person name="Tang B."/>
            <person name="Yu Y."/>
        </authorList>
    </citation>
    <scope>NUCLEOTIDE SEQUENCE [LARGE SCALE GENOMIC DNA]</scope>
    <source>
        <strain evidence="2 3">DSM 7029</strain>
    </source>
</reference>
<dbReference type="PATRIC" id="fig|413882.6.peg.4130"/>
<evidence type="ECO:0008006" key="4">
    <source>
        <dbReference type="Google" id="ProtNLM"/>
    </source>
</evidence>
<dbReference type="Proteomes" id="UP000035352">
    <property type="component" value="Chromosome"/>
</dbReference>
<evidence type="ECO:0000313" key="2">
    <source>
        <dbReference type="EMBL" id="AKJ30646.1"/>
    </source>
</evidence>
<dbReference type="RefSeq" id="WP_053013781.1">
    <property type="nucleotide sequence ID" value="NZ_CP011371.1"/>
</dbReference>
<dbReference type="STRING" id="413882.AAW51_3955"/>
<evidence type="ECO:0000313" key="3">
    <source>
        <dbReference type="Proteomes" id="UP000035352"/>
    </source>
</evidence>
<dbReference type="KEGG" id="pbh:AAW51_3955"/>
<proteinExistence type="predicted"/>
<protein>
    <recommendedName>
        <fullName evidence="4">Bacteriophage-related protein</fullName>
    </recommendedName>
</protein>
<gene>
    <name evidence="2" type="ORF">AAW51_3955</name>
</gene>
<keyword evidence="3" id="KW-1185">Reference proteome</keyword>
<organism evidence="2 3">
    <name type="scientific">Caldimonas brevitalea</name>
    <dbReference type="NCBI Taxonomy" id="413882"/>
    <lineage>
        <taxon>Bacteria</taxon>
        <taxon>Pseudomonadati</taxon>
        <taxon>Pseudomonadota</taxon>
        <taxon>Betaproteobacteria</taxon>
        <taxon>Burkholderiales</taxon>
        <taxon>Sphaerotilaceae</taxon>
        <taxon>Caldimonas</taxon>
    </lineage>
</organism>
<dbReference type="EMBL" id="CP011371">
    <property type="protein sequence ID" value="AKJ30646.1"/>
    <property type="molecule type" value="Genomic_DNA"/>
</dbReference>